<comment type="caution">
    <text evidence="1">The sequence shown here is derived from an EMBL/GenBank/DDBJ whole genome shotgun (WGS) entry which is preliminary data.</text>
</comment>
<evidence type="ECO:0000313" key="1">
    <source>
        <dbReference type="EMBL" id="KIP62888.1"/>
    </source>
</evidence>
<dbReference type="EMBL" id="JXQK01000050">
    <property type="protein sequence ID" value="KIP62888.1"/>
    <property type="molecule type" value="Genomic_DNA"/>
</dbReference>
<reference evidence="1 2" key="1">
    <citation type="submission" date="2015-01" db="EMBL/GenBank/DDBJ databases">
        <title>Comparative genomics of non-oral Prevotella species.</title>
        <authorList>
            <person name="Accetto T."/>
            <person name="Nograsek B."/>
            <person name="Avgustin G."/>
        </authorList>
    </citation>
    <scope>NUCLEOTIDE SEQUENCE [LARGE SCALE GENOMIC DNA]</scope>
    <source>
        <strain evidence="1 2">P5-119</strain>
    </source>
</reference>
<accession>A0A0D0I6F6</accession>
<sequence length="224" mass="25676">MLITSITVFAQEDTRMLKEGRSWKVLEMFCDRPKYETYTVSGDTVINGKTWKKILKDYQKDDHKSSYTTAAYEEGGKLYGLWGDNPFLMLDFNKQKGDYLYEGVTYGPVVTDVDYITVNGVTRKRITFSDFGEDEYLCWVEGIGATMAIWSGKSALTSHMQYFLECYDDGKLIFSYSDFGRPMSVDCISQDATKSGEKYSINGMKLQNEPEKGIYIMNGKKIRK</sequence>
<evidence type="ECO:0000313" key="2">
    <source>
        <dbReference type="Proteomes" id="UP000032046"/>
    </source>
</evidence>
<name>A0A0D0I6F6_9BACT</name>
<keyword evidence="2" id="KW-1185">Reference proteome</keyword>
<proteinExistence type="predicted"/>
<dbReference type="AlphaFoldDB" id="A0A0D0I6F6"/>
<gene>
    <name evidence="1" type="ORF">ST44_05420</name>
</gene>
<protein>
    <submittedName>
        <fullName evidence="1">Uncharacterized protein</fullName>
    </submittedName>
</protein>
<organism evidence="1 2">
    <name type="scientific">Prevotella pectinovora</name>
    <dbReference type="NCBI Taxonomy" id="1602169"/>
    <lineage>
        <taxon>Bacteria</taxon>
        <taxon>Pseudomonadati</taxon>
        <taxon>Bacteroidota</taxon>
        <taxon>Bacteroidia</taxon>
        <taxon>Bacteroidales</taxon>
        <taxon>Prevotellaceae</taxon>
        <taxon>Prevotella</taxon>
    </lineage>
</organism>
<dbReference type="Proteomes" id="UP000032046">
    <property type="component" value="Unassembled WGS sequence"/>
</dbReference>